<keyword evidence="7" id="KW-0732">Signal</keyword>
<evidence type="ECO:0000256" key="5">
    <source>
        <dbReference type="ARBA" id="ARBA00022968"/>
    </source>
</evidence>
<evidence type="ECO:0000256" key="1">
    <source>
        <dbReference type="ARBA" id="ARBA00004606"/>
    </source>
</evidence>
<dbReference type="InterPro" id="IPR002685">
    <property type="entry name" value="Glyco_trans_15"/>
</dbReference>
<evidence type="ECO:0000256" key="2">
    <source>
        <dbReference type="ARBA" id="ARBA00007677"/>
    </source>
</evidence>
<dbReference type="GO" id="GO:0000026">
    <property type="term" value="F:alpha-1,2-mannosyltransferase activity"/>
    <property type="evidence" value="ECO:0007669"/>
    <property type="project" value="TreeGrafter"/>
</dbReference>
<dbReference type="GeneID" id="70232750"/>
<keyword evidence="9" id="KW-1185">Reference proteome</keyword>
<dbReference type="Proteomes" id="UP000769157">
    <property type="component" value="Unassembled WGS sequence"/>
</dbReference>
<dbReference type="GO" id="GO:0005794">
    <property type="term" value="C:Golgi apparatus"/>
    <property type="evidence" value="ECO:0007669"/>
    <property type="project" value="TreeGrafter"/>
</dbReference>
<dbReference type="FunFam" id="3.90.550.10:FF:000051">
    <property type="entry name" value="Alpha-1,2-mannosyltransferase (Ktr4)"/>
    <property type="match status" value="1"/>
</dbReference>
<protein>
    <submittedName>
        <fullName evidence="8">Uncharacterized protein</fullName>
    </submittedName>
</protein>
<dbReference type="GO" id="GO:0000032">
    <property type="term" value="P:cell wall mannoprotein biosynthetic process"/>
    <property type="evidence" value="ECO:0007669"/>
    <property type="project" value="TreeGrafter"/>
</dbReference>
<dbReference type="Pfam" id="PF01793">
    <property type="entry name" value="Glyco_transf_15"/>
    <property type="match status" value="1"/>
</dbReference>
<feature type="compositionally biased region" description="Polar residues" evidence="6">
    <location>
        <begin position="107"/>
        <end position="121"/>
    </location>
</feature>
<dbReference type="GO" id="GO:0006487">
    <property type="term" value="P:protein N-linked glycosylation"/>
    <property type="evidence" value="ECO:0007669"/>
    <property type="project" value="TreeGrafter"/>
</dbReference>
<reference evidence="8" key="2">
    <citation type="submission" date="2021-01" db="EMBL/GenBank/DDBJ databases">
        <authorList>
            <person name="Schikora-Tamarit M.A."/>
        </authorList>
    </citation>
    <scope>NUCLEOTIDE SEQUENCE</scope>
    <source>
        <strain evidence="8">CBS6075</strain>
    </source>
</reference>
<gene>
    <name evidence="8" type="ORF">OGAPHI_000782</name>
</gene>
<feature type="compositionally biased region" description="Basic and acidic residues" evidence="6">
    <location>
        <begin position="63"/>
        <end position="81"/>
    </location>
</feature>
<feature type="compositionally biased region" description="Basic and acidic residues" evidence="6">
    <location>
        <begin position="523"/>
        <end position="564"/>
    </location>
</feature>
<dbReference type="PANTHER" id="PTHR31121:SF6">
    <property type="entry name" value="ALPHA-1,2 MANNOSYLTRANSFERASE KTR1"/>
    <property type="match status" value="1"/>
</dbReference>
<proteinExistence type="inferred from homology"/>
<evidence type="ECO:0000256" key="7">
    <source>
        <dbReference type="SAM" id="SignalP"/>
    </source>
</evidence>
<comment type="similarity">
    <text evidence="2">Belongs to the glycosyltransferase 15 family.</text>
</comment>
<dbReference type="PANTHER" id="PTHR31121">
    <property type="entry name" value="ALPHA-1,2 MANNOSYLTRANSFERASE KTR1"/>
    <property type="match status" value="1"/>
</dbReference>
<accession>A0A9P8T9P1</accession>
<organism evidence="8 9">
    <name type="scientific">Ogataea philodendri</name>
    <dbReference type="NCBI Taxonomy" id="1378263"/>
    <lineage>
        <taxon>Eukaryota</taxon>
        <taxon>Fungi</taxon>
        <taxon>Dikarya</taxon>
        <taxon>Ascomycota</taxon>
        <taxon>Saccharomycotina</taxon>
        <taxon>Pichiomycetes</taxon>
        <taxon>Pichiales</taxon>
        <taxon>Pichiaceae</taxon>
        <taxon>Ogataea</taxon>
    </lineage>
</organism>
<keyword evidence="4" id="KW-0808">Transferase</keyword>
<dbReference type="AlphaFoldDB" id="A0A9P8T9P1"/>
<keyword evidence="5" id="KW-0812">Transmembrane</keyword>
<reference evidence="8" key="1">
    <citation type="journal article" date="2021" name="Open Biol.">
        <title>Shared evolutionary footprints suggest mitochondrial oxidative damage underlies multiple complex I losses in fungi.</title>
        <authorList>
            <person name="Schikora-Tamarit M.A."/>
            <person name="Marcet-Houben M."/>
            <person name="Nosek J."/>
            <person name="Gabaldon T."/>
        </authorList>
    </citation>
    <scope>NUCLEOTIDE SEQUENCE</scope>
    <source>
        <strain evidence="8">CBS6075</strain>
    </source>
</reference>
<evidence type="ECO:0000256" key="6">
    <source>
        <dbReference type="SAM" id="MobiDB-lite"/>
    </source>
</evidence>
<evidence type="ECO:0000313" key="9">
    <source>
        <dbReference type="Proteomes" id="UP000769157"/>
    </source>
</evidence>
<feature type="region of interest" description="Disordered" evidence="6">
    <location>
        <begin position="63"/>
        <end position="162"/>
    </location>
</feature>
<comment type="caution">
    <text evidence="8">The sequence shown here is derived from an EMBL/GenBank/DDBJ whole genome shotgun (WGS) entry which is preliminary data.</text>
</comment>
<dbReference type="RefSeq" id="XP_046064439.1">
    <property type="nucleotide sequence ID" value="XM_046208914.1"/>
</dbReference>
<dbReference type="OrthoDB" id="439943at2759"/>
<sequence>MLRVPRLRFLALALVLVVFGMIFGTVDQTQRFQSSLVDIQKHMSTYNGSFVPSFGRQEVIEEPAGHEESRDPPAQEHDQPAEPHGSTESNDDDDDGDQLVSNAAVEAQQQHADEMTQQIKTPPSEPIQEIPKNPLVGTPLDNAHKRNPDKAPLPSGYHGSMTHQYKPYEQIRIVKDKYGNAAKQNATMLTLVRNEELFDMLQSIQQLESRFNRNYQYDWVFLNDKPFTEDFIKQTSAMVSGTARYGIIPYEHWSYPDYVDAQKAKEVRESRHFSNVAYGSSESYRHMCRFNSRFFYKHPILDDYQFYWRVEPSIEYGCDIMEDPFKYMIDNKVNYGFTLTLTEFPKTIPTLWETSMQYFEQPEVKEQLPPVEESLLSFISDNGGLSYNLCHFWSNFEIANLDFYRSPVYEAYVDHLDRAGGFFYERWGDAPVHTIAVAKMMRASEIHLFTDISYKHTVAGSCPLDDAFRQKARCTCDPGTDWAITSGSSCNIKFLEVSHQPAMADFEKYRDIVAERAAAQQQQKKEDLERKREAARQRAEERRQRAEERRLKKQKEKEEREKAKSASAAGQS</sequence>
<keyword evidence="5" id="KW-0735">Signal-anchor</keyword>
<feature type="signal peptide" evidence="7">
    <location>
        <begin position="1"/>
        <end position="28"/>
    </location>
</feature>
<dbReference type="GO" id="GO:0006493">
    <property type="term" value="P:protein O-linked glycosylation"/>
    <property type="evidence" value="ECO:0007669"/>
    <property type="project" value="TreeGrafter"/>
</dbReference>
<feature type="region of interest" description="Disordered" evidence="6">
    <location>
        <begin position="517"/>
        <end position="572"/>
    </location>
</feature>
<evidence type="ECO:0000313" key="8">
    <source>
        <dbReference type="EMBL" id="KAH3671071.1"/>
    </source>
</evidence>
<dbReference type="InterPro" id="IPR029044">
    <property type="entry name" value="Nucleotide-diphossugar_trans"/>
</dbReference>
<dbReference type="Gene3D" id="3.90.550.10">
    <property type="entry name" value="Spore Coat Polysaccharide Biosynthesis Protein SpsA, Chain A"/>
    <property type="match status" value="1"/>
</dbReference>
<dbReference type="GO" id="GO:0016020">
    <property type="term" value="C:membrane"/>
    <property type="evidence" value="ECO:0007669"/>
    <property type="project" value="UniProtKB-SubCell"/>
</dbReference>
<keyword evidence="3" id="KW-0328">Glycosyltransferase</keyword>
<evidence type="ECO:0000256" key="3">
    <source>
        <dbReference type="ARBA" id="ARBA00022676"/>
    </source>
</evidence>
<comment type="subcellular location">
    <subcellularLocation>
        <location evidence="1">Membrane</location>
        <topology evidence="1">Single-pass type II membrane protein</topology>
    </subcellularLocation>
</comment>
<feature type="chain" id="PRO_5040271289" evidence="7">
    <location>
        <begin position="29"/>
        <end position="572"/>
    </location>
</feature>
<evidence type="ECO:0000256" key="4">
    <source>
        <dbReference type="ARBA" id="ARBA00022679"/>
    </source>
</evidence>
<dbReference type="EMBL" id="JAEUBE010000084">
    <property type="protein sequence ID" value="KAH3671071.1"/>
    <property type="molecule type" value="Genomic_DNA"/>
</dbReference>
<dbReference type="SUPFAM" id="SSF53448">
    <property type="entry name" value="Nucleotide-diphospho-sugar transferases"/>
    <property type="match status" value="1"/>
</dbReference>
<name>A0A9P8T9P1_9ASCO</name>